<gene>
    <name evidence="3" type="ORF">EV383_5227</name>
</gene>
<feature type="compositionally biased region" description="Polar residues" evidence="1">
    <location>
        <begin position="11"/>
        <end position="21"/>
    </location>
</feature>
<dbReference type="EMBL" id="SHKL01000001">
    <property type="protein sequence ID" value="RZT88288.1"/>
    <property type="molecule type" value="Genomic_DNA"/>
</dbReference>
<dbReference type="Pfam" id="PF02627">
    <property type="entry name" value="CMD"/>
    <property type="match status" value="1"/>
</dbReference>
<reference evidence="3 4" key="1">
    <citation type="submission" date="2019-02" db="EMBL/GenBank/DDBJ databases">
        <title>Sequencing the genomes of 1000 actinobacteria strains.</title>
        <authorList>
            <person name="Klenk H.-P."/>
        </authorList>
    </citation>
    <scope>NUCLEOTIDE SEQUENCE [LARGE SCALE GENOMIC DNA]</scope>
    <source>
        <strain evidence="3 4">DSM 45779</strain>
    </source>
</reference>
<organism evidence="3 4">
    <name type="scientific">Pseudonocardia sediminis</name>
    <dbReference type="NCBI Taxonomy" id="1397368"/>
    <lineage>
        <taxon>Bacteria</taxon>
        <taxon>Bacillati</taxon>
        <taxon>Actinomycetota</taxon>
        <taxon>Actinomycetes</taxon>
        <taxon>Pseudonocardiales</taxon>
        <taxon>Pseudonocardiaceae</taxon>
        <taxon>Pseudonocardia</taxon>
    </lineage>
</organism>
<feature type="region of interest" description="Disordered" evidence="1">
    <location>
        <begin position="1"/>
        <end position="37"/>
    </location>
</feature>
<protein>
    <submittedName>
        <fullName evidence="3">4-carboxymuconolactone decarboxylase</fullName>
    </submittedName>
</protein>
<evidence type="ECO:0000313" key="3">
    <source>
        <dbReference type="EMBL" id="RZT88288.1"/>
    </source>
</evidence>
<feature type="compositionally biased region" description="Low complexity" evidence="1">
    <location>
        <begin position="22"/>
        <end position="33"/>
    </location>
</feature>
<evidence type="ECO:0000259" key="2">
    <source>
        <dbReference type="Pfam" id="PF02627"/>
    </source>
</evidence>
<dbReference type="Gene3D" id="1.20.1290.10">
    <property type="entry name" value="AhpD-like"/>
    <property type="match status" value="1"/>
</dbReference>
<accession>A0A4Q7V3V0</accession>
<proteinExistence type="predicted"/>
<dbReference type="GO" id="GO:0051920">
    <property type="term" value="F:peroxiredoxin activity"/>
    <property type="evidence" value="ECO:0007669"/>
    <property type="project" value="InterPro"/>
</dbReference>
<evidence type="ECO:0000313" key="4">
    <source>
        <dbReference type="Proteomes" id="UP000291591"/>
    </source>
</evidence>
<comment type="caution">
    <text evidence="3">The sequence shown here is derived from an EMBL/GenBank/DDBJ whole genome shotgun (WGS) entry which is preliminary data.</text>
</comment>
<dbReference type="InterPro" id="IPR029032">
    <property type="entry name" value="AhpD-like"/>
</dbReference>
<dbReference type="InterPro" id="IPR003779">
    <property type="entry name" value="CMD-like"/>
</dbReference>
<dbReference type="PANTHER" id="PTHR34846:SF11">
    <property type="entry name" value="4-CARBOXYMUCONOLACTONE DECARBOXYLASE FAMILY PROTEIN (AFU_ORTHOLOGUE AFUA_6G11590)"/>
    <property type="match status" value="1"/>
</dbReference>
<dbReference type="PANTHER" id="PTHR34846">
    <property type="entry name" value="4-CARBOXYMUCONOLACTONE DECARBOXYLASE FAMILY PROTEIN (AFU_ORTHOLOGUE AFUA_6G11590)"/>
    <property type="match status" value="1"/>
</dbReference>
<name>A0A4Q7V3V0_PSEST</name>
<dbReference type="AlphaFoldDB" id="A0A4Q7V3V0"/>
<sequence>MPGEVDRRSTYRGSVSDSTPSRPAVPRLPALAPDDLDDAQRAVHAELTGGARGGVPAAPDGSLAGPFNAMLHAPAVGGPLQELGAALRTRGALPGRARELAVLAVASHHRSAFEWWAHSSIAARLGVPDELVEAVRTQDPAVRSGDVTEQVVLDATWILLGTGDLDDLQYAAVHDALGDAGLVELTTLVGYYALLAMQLRVFRVALPEGAVGAWT</sequence>
<keyword evidence="4" id="KW-1185">Reference proteome</keyword>
<feature type="domain" description="Carboxymuconolactone decarboxylase-like" evidence="2">
    <location>
        <begin position="80"/>
        <end position="139"/>
    </location>
</feature>
<dbReference type="Proteomes" id="UP000291591">
    <property type="component" value="Unassembled WGS sequence"/>
</dbReference>
<evidence type="ECO:0000256" key="1">
    <source>
        <dbReference type="SAM" id="MobiDB-lite"/>
    </source>
</evidence>
<dbReference type="SUPFAM" id="SSF69118">
    <property type="entry name" value="AhpD-like"/>
    <property type="match status" value="1"/>
</dbReference>